<dbReference type="SMART" id="SM00060">
    <property type="entry name" value="FN3"/>
    <property type="match status" value="2"/>
</dbReference>
<evidence type="ECO:0000256" key="4">
    <source>
        <dbReference type="ARBA" id="ARBA00022737"/>
    </source>
</evidence>
<dbReference type="SUPFAM" id="SSF49265">
    <property type="entry name" value="Fibronectin type III"/>
    <property type="match status" value="1"/>
</dbReference>
<dbReference type="CTD" id="100148595"/>
<evidence type="ECO:0000256" key="1">
    <source>
        <dbReference type="ARBA" id="ARBA00004613"/>
    </source>
</evidence>
<evidence type="ECO:0000256" key="6">
    <source>
        <dbReference type="ARBA" id="ARBA00023180"/>
    </source>
</evidence>
<evidence type="ECO:0000256" key="2">
    <source>
        <dbReference type="ARBA" id="ARBA00022525"/>
    </source>
</evidence>
<proteinExistence type="predicted"/>
<keyword evidence="3 9" id="KW-0732">Signal</keyword>
<evidence type="ECO:0000256" key="3">
    <source>
        <dbReference type="ARBA" id="ARBA00022729"/>
    </source>
</evidence>
<feature type="chain" id="PRO_5012316468" description="Protein NDNF" evidence="9">
    <location>
        <begin position="20"/>
        <end position="651"/>
    </location>
</feature>
<organism evidence="11 12">
    <name type="scientific">Ictalurus punctatus</name>
    <name type="common">Channel catfish</name>
    <name type="synonym">Silurus punctatus</name>
    <dbReference type="NCBI Taxonomy" id="7998"/>
    <lineage>
        <taxon>Eukaryota</taxon>
        <taxon>Metazoa</taxon>
        <taxon>Chordata</taxon>
        <taxon>Craniata</taxon>
        <taxon>Vertebrata</taxon>
        <taxon>Euteleostomi</taxon>
        <taxon>Actinopterygii</taxon>
        <taxon>Neopterygii</taxon>
        <taxon>Teleostei</taxon>
        <taxon>Ostariophysi</taxon>
        <taxon>Siluriformes</taxon>
        <taxon>Ictaluridae</taxon>
        <taxon>Ictalurus</taxon>
    </lineage>
</organism>
<feature type="compositionally biased region" description="Basic and acidic residues" evidence="8">
    <location>
        <begin position="521"/>
        <end position="531"/>
    </location>
</feature>
<name>A0A2D0RQ50_ICTPU</name>
<keyword evidence="4" id="KW-0677">Repeat</keyword>
<accession>A0A2D0RQ50</accession>
<evidence type="ECO:0000256" key="7">
    <source>
        <dbReference type="ARBA" id="ARBA00024096"/>
    </source>
</evidence>
<keyword evidence="6" id="KW-0325">Glycoprotein</keyword>
<dbReference type="InterPro" id="IPR055271">
    <property type="entry name" value="NDNF_Fn(III)_1"/>
</dbReference>
<dbReference type="GO" id="GO:0005576">
    <property type="term" value="C:extracellular region"/>
    <property type="evidence" value="ECO:0007669"/>
    <property type="project" value="UniProtKB-SubCell"/>
</dbReference>
<evidence type="ECO:0000313" key="12">
    <source>
        <dbReference type="RefSeq" id="XP_017332085.1"/>
    </source>
</evidence>
<feature type="signal peptide" evidence="9">
    <location>
        <begin position="1"/>
        <end position="19"/>
    </location>
</feature>
<dbReference type="PANTHER" id="PTHR14619">
    <property type="entry name" value="NEURON-DERIVED NEUROTROPHIC FACTOR"/>
    <property type="match status" value="1"/>
</dbReference>
<protein>
    <recommendedName>
        <fullName evidence="7">Protein NDNF</fullName>
    </recommendedName>
</protein>
<feature type="domain" description="Fibronectin type-III" evidence="10">
    <location>
        <begin position="164"/>
        <end position="284"/>
    </location>
</feature>
<keyword evidence="5" id="KW-0524">Neurogenesis</keyword>
<keyword evidence="11" id="KW-1185">Reference proteome</keyword>
<dbReference type="InterPro" id="IPR045805">
    <property type="entry name" value="NDNF_C"/>
</dbReference>
<dbReference type="AlphaFoldDB" id="A0A2D0RQ50"/>
<dbReference type="InterPro" id="IPR003961">
    <property type="entry name" value="FN3_dom"/>
</dbReference>
<dbReference type="InterPro" id="IPR056225">
    <property type="entry name" value="NDNF_N"/>
</dbReference>
<feature type="domain" description="Fibronectin type-III" evidence="10">
    <location>
        <begin position="446"/>
        <end position="637"/>
    </location>
</feature>
<evidence type="ECO:0000256" key="9">
    <source>
        <dbReference type="SAM" id="SignalP"/>
    </source>
</evidence>
<dbReference type="GO" id="GO:0008201">
    <property type="term" value="F:heparin binding"/>
    <property type="evidence" value="ECO:0007669"/>
    <property type="project" value="TreeGrafter"/>
</dbReference>
<dbReference type="InterPro" id="IPR019326">
    <property type="entry name" value="NDNF"/>
</dbReference>
<dbReference type="OrthoDB" id="9872501at2759"/>
<reference evidence="12" key="2">
    <citation type="submission" date="2025-08" db="UniProtKB">
        <authorList>
            <consortium name="RefSeq"/>
        </authorList>
    </citation>
    <scope>IDENTIFICATION</scope>
    <source>
        <tissue evidence="12">Blood</tissue>
    </source>
</reference>
<dbReference type="GO" id="GO:0007399">
    <property type="term" value="P:nervous system development"/>
    <property type="evidence" value="ECO:0007669"/>
    <property type="project" value="UniProtKB-KW"/>
</dbReference>
<keyword evidence="2" id="KW-0964">Secreted</keyword>
<sequence length="651" mass="73641">MSVLWSVYLAVTLVSHTRCTLSPENEVPLHTTIWLSDGKITPVHLSKGQTHRLHFTLRKRTTDLMLTVSPCSGSVEWSLTAHTLKDKPAKDHYWSFKKSEPEVWWRKTASEKTLHTYSGSAVDTYGGPALHPVSVYTLRIKAKQEDTHAHVYLHEGPTPWGVFPELPFDPRVHVLGVGMSSVTLTWSPSPSVTKALHTHIHTRPYEYCVTVNRKHNYRSLCAAQEEKGGIKDEGKKKVVVKLDRFDERVCVCEVVESVCTVSELLPNTLYYFDVFVIDRMNGTSAAYTGMVAHTHAESHTHADPHPFTDPHTLTDPHILTDLHPHSVTPLREGQVQWVTLKSGADERRSFRFRPRGGQKNGLLTLLSCNNTQTLTNTLSVSVMARGNVLTSQEVGDQLVQMWLQGFSSYLIQLRLSARNTQAAERKTLCLKMQASSAFHRRGAPALPNTLHIKSFNTLRTCSSVTLAWMGTEERALYCLYRRRVDGQRETGGERRETGQNKEIRGTQRSETGGDGVIRGRQKCETGRDRLVQGRQTSETGGNGVIWGRTRSETGQDIVICSEQKREAGRNRVIPREHRSDTDRCLAPESRPPDQRVLCKYFQELDTRRAVTTATVGGLEAETLYTFDIYLMRRWALPVKYRSKTVRTRRDC</sequence>
<evidence type="ECO:0000256" key="5">
    <source>
        <dbReference type="ARBA" id="ARBA00022902"/>
    </source>
</evidence>
<dbReference type="KEGG" id="ipu:108270182"/>
<feature type="region of interest" description="Disordered" evidence="8">
    <location>
        <begin position="488"/>
        <end position="547"/>
    </location>
</feature>
<dbReference type="InterPro" id="IPR036116">
    <property type="entry name" value="FN3_sf"/>
</dbReference>
<evidence type="ECO:0000256" key="8">
    <source>
        <dbReference type="SAM" id="MobiDB-lite"/>
    </source>
</evidence>
<dbReference type="Pfam" id="PF24354">
    <property type="entry name" value="NDNF_N"/>
    <property type="match status" value="1"/>
</dbReference>
<feature type="compositionally biased region" description="Basic and acidic residues" evidence="8">
    <location>
        <begin position="488"/>
        <end position="507"/>
    </location>
</feature>
<evidence type="ECO:0000259" key="10">
    <source>
        <dbReference type="SMART" id="SM00060"/>
    </source>
</evidence>
<dbReference type="Proteomes" id="UP000221080">
    <property type="component" value="Chromosome 9"/>
</dbReference>
<dbReference type="Pfam" id="PF19433">
    <property type="entry name" value="NDNF_C"/>
    <property type="match status" value="2"/>
</dbReference>
<comment type="subcellular location">
    <subcellularLocation>
        <location evidence="1">Secreted</location>
    </subcellularLocation>
</comment>
<gene>
    <name evidence="12" type="primary">ndnfl</name>
</gene>
<dbReference type="GeneID" id="108270182"/>
<dbReference type="PANTHER" id="PTHR14619:SF9">
    <property type="entry name" value="PROTEIN NDNF"/>
    <property type="match status" value="1"/>
</dbReference>
<dbReference type="RefSeq" id="XP_017332085.1">
    <property type="nucleotide sequence ID" value="XM_017476596.3"/>
</dbReference>
<reference evidence="11" key="1">
    <citation type="journal article" date="2016" name="Nat. Commun.">
        <title>The channel catfish genome sequence provides insights into the evolution of scale formation in teleosts.</title>
        <authorList>
            <person name="Liu Z."/>
            <person name="Liu S."/>
            <person name="Yao J."/>
            <person name="Bao L."/>
            <person name="Zhang J."/>
            <person name="Li Y."/>
            <person name="Jiang C."/>
            <person name="Sun L."/>
            <person name="Wang R."/>
            <person name="Zhang Y."/>
            <person name="Zhou T."/>
            <person name="Zeng Q."/>
            <person name="Fu Q."/>
            <person name="Gao S."/>
            <person name="Li N."/>
            <person name="Koren S."/>
            <person name="Jiang Y."/>
            <person name="Zimin A."/>
            <person name="Xu P."/>
            <person name="Phillippy A.M."/>
            <person name="Geng X."/>
            <person name="Song L."/>
            <person name="Sun F."/>
            <person name="Li C."/>
            <person name="Wang X."/>
            <person name="Chen A."/>
            <person name="Jin Y."/>
            <person name="Yuan Z."/>
            <person name="Yang Y."/>
            <person name="Tan S."/>
            <person name="Peatman E."/>
            <person name="Lu J."/>
            <person name="Qin Z."/>
            <person name="Dunham R."/>
            <person name="Li Z."/>
            <person name="Sonstegard T."/>
            <person name="Feng J."/>
            <person name="Danzmann R.G."/>
            <person name="Schroeder S."/>
            <person name="Scheffler B."/>
            <person name="Duke M.V."/>
            <person name="Ballard L."/>
            <person name="Kucuktas H."/>
            <person name="Kaltenboeck L."/>
            <person name="Liu H."/>
            <person name="Armbruster J."/>
            <person name="Xie Y."/>
            <person name="Kirby M.L."/>
            <person name="Tian Y."/>
            <person name="Flanagan M.E."/>
            <person name="Mu W."/>
            <person name="Waldbieser G.C."/>
        </authorList>
    </citation>
    <scope>NUCLEOTIDE SEQUENCE [LARGE SCALE GENOMIC DNA]</scope>
    <source>
        <strain evidence="11">SDA103</strain>
    </source>
</reference>
<dbReference type="Pfam" id="PF10179">
    <property type="entry name" value="NDNF"/>
    <property type="match status" value="1"/>
</dbReference>
<evidence type="ECO:0000313" key="11">
    <source>
        <dbReference type="Proteomes" id="UP000221080"/>
    </source>
</evidence>